<evidence type="ECO:0000313" key="2">
    <source>
        <dbReference type="EMBL" id="MEJ5944507.1"/>
    </source>
</evidence>
<dbReference type="Pfam" id="PF00903">
    <property type="entry name" value="Glyoxalase"/>
    <property type="match status" value="1"/>
</dbReference>
<dbReference type="InterPro" id="IPR037523">
    <property type="entry name" value="VOC_core"/>
</dbReference>
<dbReference type="RefSeq" id="WP_339573885.1">
    <property type="nucleotide sequence ID" value="NZ_JBBIAA010000002.1"/>
</dbReference>
<dbReference type="SUPFAM" id="SSF54593">
    <property type="entry name" value="Glyoxalase/Bleomycin resistance protein/Dihydroxybiphenyl dioxygenase"/>
    <property type="match status" value="1"/>
</dbReference>
<dbReference type="Proteomes" id="UP001387100">
    <property type="component" value="Unassembled WGS sequence"/>
</dbReference>
<proteinExistence type="predicted"/>
<comment type="caution">
    <text evidence="2">The sequence shown here is derived from an EMBL/GenBank/DDBJ whole genome shotgun (WGS) entry which is preliminary data.</text>
</comment>
<dbReference type="InterPro" id="IPR029068">
    <property type="entry name" value="Glyas_Bleomycin-R_OHBP_Dase"/>
</dbReference>
<feature type="domain" description="VOC" evidence="1">
    <location>
        <begin position="3"/>
        <end position="122"/>
    </location>
</feature>
<evidence type="ECO:0000313" key="3">
    <source>
        <dbReference type="Proteomes" id="UP001387100"/>
    </source>
</evidence>
<dbReference type="InterPro" id="IPR004360">
    <property type="entry name" value="Glyas_Fos-R_dOase_dom"/>
</dbReference>
<protein>
    <submittedName>
        <fullName evidence="2">VOC family protein</fullName>
    </submittedName>
</protein>
<dbReference type="Gene3D" id="3.10.180.10">
    <property type="entry name" value="2,3-Dihydroxybiphenyl 1,2-Dioxygenase, domain 1"/>
    <property type="match status" value="1"/>
</dbReference>
<evidence type="ECO:0000259" key="1">
    <source>
        <dbReference type="PROSITE" id="PS51819"/>
    </source>
</evidence>
<dbReference type="PROSITE" id="PS51819">
    <property type="entry name" value="VOC"/>
    <property type="match status" value="1"/>
</dbReference>
<accession>A0ABU8RHF0</accession>
<dbReference type="EMBL" id="JBBIAA010000002">
    <property type="protein sequence ID" value="MEJ5944507.1"/>
    <property type="molecule type" value="Genomic_DNA"/>
</dbReference>
<gene>
    <name evidence="2" type="ORF">WDZ17_04265</name>
</gene>
<organism evidence="2 3">
    <name type="scientific">Pseudokineococcus basanitobsidens</name>
    <dbReference type="NCBI Taxonomy" id="1926649"/>
    <lineage>
        <taxon>Bacteria</taxon>
        <taxon>Bacillati</taxon>
        <taxon>Actinomycetota</taxon>
        <taxon>Actinomycetes</taxon>
        <taxon>Kineosporiales</taxon>
        <taxon>Kineosporiaceae</taxon>
        <taxon>Pseudokineococcus</taxon>
    </lineage>
</organism>
<reference evidence="2 3" key="1">
    <citation type="journal article" date="2017" name="Int. J. Syst. Evol. Microbiol.">
        <title>Pseudokineococcus basanitobsidens sp. nov., isolated from volcanic rock.</title>
        <authorList>
            <person name="Lee D.W."/>
            <person name="Park M.Y."/>
            <person name="Kim J.J."/>
            <person name="Kim B.S."/>
        </authorList>
    </citation>
    <scope>NUCLEOTIDE SEQUENCE [LARGE SCALE GENOMIC DNA]</scope>
    <source>
        <strain evidence="2 3">DSM 103726</strain>
    </source>
</reference>
<name>A0ABU8RHF0_9ACTN</name>
<sequence length="123" mass="13764">MVELLRCELFPDDLDPSVRFYVDVLGFHLDRDERSSASPYVALSRGPVRLGLARRDDVVDVAPRRPPTGVELVLEVADLTAAHGQVVAAGWPLEEELTTRPWGLVDFRLLDPSGYYWRITTSG</sequence>
<keyword evidence="3" id="KW-1185">Reference proteome</keyword>